<dbReference type="PhylomeDB" id="A0A0G4EQJ7"/>
<feature type="compositionally biased region" description="Pro residues" evidence="1">
    <location>
        <begin position="12"/>
        <end position="21"/>
    </location>
</feature>
<keyword evidence="3" id="KW-1185">Reference proteome</keyword>
<dbReference type="Proteomes" id="UP000041254">
    <property type="component" value="Unassembled WGS sequence"/>
</dbReference>
<accession>A0A0G4EQJ7</accession>
<sequence length="281" mass="30133">MRSTMRAAAPAPAVPPSPPPAVSLQLKRKGGEGDKSPSPKKPRFGGDGPFAKQQAGLVYKGFYEVASGERDPANRREEGFKKLIDKAKNAGGGLVEGAPDPNKPVFFDQCHVNRWLSGKAPGYCDPALEYSGSLDSHVLEGGKKAVDIVTGESPDPNLNNQLRHTFTPTDPKEPILSPCTALYGATNTGLMEGDIMGAHPLAIPRIKSLVKNLHAKTWLLPENIHLTSRHSIQGFPLDMPVNPRHCTGVLGRGGLGKWGPNNAADSMLRSCSARYLPHLRS</sequence>
<evidence type="ECO:0000256" key="1">
    <source>
        <dbReference type="SAM" id="MobiDB-lite"/>
    </source>
</evidence>
<evidence type="ECO:0000313" key="2">
    <source>
        <dbReference type="EMBL" id="CEL99911.1"/>
    </source>
</evidence>
<evidence type="ECO:0000313" key="3">
    <source>
        <dbReference type="Proteomes" id="UP000041254"/>
    </source>
</evidence>
<organism evidence="2 3">
    <name type="scientific">Vitrella brassicaformis (strain CCMP3155)</name>
    <dbReference type="NCBI Taxonomy" id="1169540"/>
    <lineage>
        <taxon>Eukaryota</taxon>
        <taxon>Sar</taxon>
        <taxon>Alveolata</taxon>
        <taxon>Colpodellida</taxon>
        <taxon>Vitrellaceae</taxon>
        <taxon>Vitrella</taxon>
    </lineage>
</organism>
<feature type="region of interest" description="Disordered" evidence="1">
    <location>
        <begin position="1"/>
        <end position="51"/>
    </location>
</feature>
<dbReference type="VEuPathDB" id="CryptoDB:Vbra_4072"/>
<dbReference type="InParanoid" id="A0A0G4EQJ7"/>
<reference evidence="2 3" key="1">
    <citation type="submission" date="2014-11" db="EMBL/GenBank/DDBJ databases">
        <authorList>
            <person name="Zhu J."/>
            <person name="Qi W."/>
            <person name="Song R."/>
        </authorList>
    </citation>
    <scope>NUCLEOTIDE SEQUENCE [LARGE SCALE GENOMIC DNA]</scope>
</reference>
<gene>
    <name evidence="2" type="ORF">Vbra_4072</name>
</gene>
<proteinExistence type="predicted"/>
<dbReference type="EMBL" id="CDMY01000291">
    <property type="protein sequence ID" value="CEL99911.1"/>
    <property type="molecule type" value="Genomic_DNA"/>
</dbReference>
<dbReference type="AlphaFoldDB" id="A0A0G4EQJ7"/>
<name>A0A0G4EQJ7_VITBC</name>
<protein>
    <submittedName>
        <fullName evidence="2">Uncharacterized protein</fullName>
    </submittedName>
</protein>